<dbReference type="GO" id="GO:0003700">
    <property type="term" value="F:DNA-binding transcription factor activity"/>
    <property type="evidence" value="ECO:0007669"/>
    <property type="project" value="InterPro"/>
</dbReference>
<gene>
    <name evidence="6" type="ORF">FF041_15185</name>
</gene>
<keyword evidence="1" id="KW-0805">Transcription regulation</keyword>
<evidence type="ECO:0000313" key="7">
    <source>
        <dbReference type="Proteomes" id="UP000419138"/>
    </source>
</evidence>
<dbReference type="EMBL" id="VCLA01000127">
    <property type="protein sequence ID" value="MQT01501.1"/>
    <property type="molecule type" value="Genomic_DNA"/>
</dbReference>
<dbReference type="PROSITE" id="PS01124">
    <property type="entry name" value="HTH_ARAC_FAMILY_2"/>
    <property type="match status" value="1"/>
</dbReference>
<dbReference type="InterPro" id="IPR018060">
    <property type="entry name" value="HTH_AraC"/>
</dbReference>
<evidence type="ECO:0000259" key="5">
    <source>
        <dbReference type="PROSITE" id="PS01124"/>
    </source>
</evidence>
<dbReference type="Gene3D" id="1.10.10.60">
    <property type="entry name" value="Homeodomain-like"/>
    <property type="match status" value="1"/>
</dbReference>
<feature type="region of interest" description="Disordered" evidence="4">
    <location>
        <begin position="49"/>
        <end position="87"/>
    </location>
</feature>
<evidence type="ECO:0000256" key="1">
    <source>
        <dbReference type="ARBA" id="ARBA00023015"/>
    </source>
</evidence>
<sequence>MIRRRRLEHCRAHLLRPELRCRPLHSIAISWGFTREDVFGRAFRDACGMSPRDSRQSAARAVAGLPRDPGQNDTTVSPSCPHDERRL</sequence>
<dbReference type="InterPro" id="IPR009057">
    <property type="entry name" value="Homeodomain-like_sf"/>
</dbReference>
<name>A0A646KHF9_STRJU</name>
<evidence type="ECO:0000256" key="2">
    <source>
        <dbReference type="ARBA" id="ARBA00023125"/>
    </source>
</evidence>
<keyword evidence="2" id="KW-0238">DNA-binding</keyword>
<accession>A0A646KHF9</accession>
<keyword evidence="3" id="KW-0804">Transcription</keyword>
<dbReference type="Pfam" id="PF12833">
    <property type="entry name" value="HTH_18"/>
    <property type="match status" value="1"/>
</dbReference>
<evidence type="ECO:0000256" key="3">
    <source>
        <dbReference type="ARBA" id="ARBA00023163"/>
    </source>
</evidence>
<organism evidence="6 7">
    <name type="scientific">Streptomyces jumonjinensis</name>
    <dbReference type="NCBI Taxonomy" id="1945"/>
    <lineage>
        <taxon>Bacteria</taxon>
        <taxon>Bacillati</taxon>
        <taxon>Actinomycetota</taxon>
        <taxon>Actinomycetes</taxon>
        <taxon>Kitasatosporales</taxon>
        <taxon>Streptomycetaceae</taxon>
        <taxon>Streptomyces</taxon>
    </lineage>
</organism>
<dbReference type="AlphaFoldDB" id="A0A646KHF9"/>
<dbReference type="PROSITE" id="PS00041">
    <property type="entry name" value="HTH_ARAC_FAMILY_1"/>
    <property type="match status" value="1"/>
</dbReference>
<dbReference type="Proteomes" id="UP000419138">
    <property type="component" value="Unassembled WGS sequence"/>
</dbReference>
<evidence type="ECO:0000313" key="6">
    <source>
        <dbReference type="EMBL" id="MQT01501.1"/>
    </source>
</evidence>
<evidence type="ECO:0000256" key="4">
    <source>
        <dbReference type="SAM" id="MobiDB-lite"/>
    </source>
</evidence>
<dbReference type="OrthoDB" id="9799345at2"/>
<dbReference type="SUPFAM" id="SSF46689">
    <property type="entry name" value="Homeodomain-like"/>
    <property type="match status" value="1"/>
</dbReference>
<comment type="caution">
    <text evidence="6">The sequence shown here is derived from an EMBL/GenBank/DDBJ whole genome shotgun (WGS) entry which is preliminary data.</text>
</comment>
<reference evidence="6 7" key="1">
    <citation type="submission" date="2019-05" db="EMBL/GenBank/DDBJ databases">
        <title>Comparative genomics and metabolomics analyses of clavulanic acid producing Streptomyces species provides insight into specialized metabolism and evolution of beta-lactam biosynthetic gene clusters.</title>
        <authorList>
            <person name="Moore M.A."/>
            <person name="Cruz-Morales P."/>
            <person name="Barona Gomez F."/>
            <person name="Kapil T."/>
        </authorList>
    </citation>
    <scope>NUCLEOTIDE SEQUENCE [LARGE SCALE GENOMIC DNA]</scope>
    <source>
        <strain evidence="6 7">NRRL 5741</strain>
    </source>
</reference>
<feature type="domain" description="HTH araC/xylS-type" evidence="5">
    <location>
        <begin position="1"/>
        <end position="57"/>
    </location>
</feature>
<dbReference type="InterPro" id="IPR018062">
    <property type="entry name" value="HTH_AraC-typ_CS"/>
</dbReference>
<protein>
    <submittedName>
        <fullName evidence="6">Helix-turn-helix domain-containing protein</fullName>
    </submittedName>
</protein>
<keyword evidence="7" id="KW-1185">Reference proteome</keyword>
<dbReference type="GO" id="GO:0043565">
    <property type="term" value="F:sequence-specific DNA binding"/>
    <property type="evidence" value="ECO:0007669"/>
    <property type="project" value="InterPro"/>
</dbReference>
<proteinExistence type="predicted"/>